<dbReference type="Gene3D" id="3.90.1720.10">
    <property type="entry name" value="endopeptidase domain like (from Nostoc punctiforme)"/>
    <property type="match status" value="1"/>
</dbReference>
<dbReference type="AlphaFoldDB" id="A0A672FUD3"/>
<name>A0A672FUD3_SALFA</name>
<reference evidence="5" key="3">
    <citation type="submission" date="2025-09" db="UniProtKB">
        <authorList>
            <consortium name="Ensembl"/>
        </authorList>
    </citation>
    <scope>IDENTIFICATION</scope>
</reference>
<organism evidence="5 6">
    <name type="scientific">Salarias fasciatus</name>
    <name type="common">Jewelled blenny</name>
    <name type="synonym">Blennius fasciatus</name>
    <dbReference type="NCBI Taxonomy" id="181472"/>
    <lineage>
        <taxon>Eukaryota</taxon>
        <taxon>Metazoa</taxon>
        <taxon>Chordata</taxon>
        <taxon>Craniata</taxon>
        <taxon>Vertebrata</taxon>
        <taxon>Euteleostomi</taxon>
        <taxon>Actinopterygii</taxon>
        <taxon>Neopterygii</taxon>
        <taxon>Teleostei</taxon>
        <taxon>Neoteleostei</taxon>
        <taxon>Acanthomorphata</taxon>
        <taxon>Ovalentaria</taxon>
        <taxon>Blenniimorphae</taxon>
        <taxon>Blenniiformes</taxon>
        <taxon>Blennioidei</taxon>
        <taxon>Blenniidae</taxon>
        <taxon>Salariinae</taxon>
        <taxon>Salarias</taxon>
    </lineage>
</organism>
<dbReference type="PANTHER" id="PTHR46678">
    <property type="entry name" value="LECITHIN RETINOL ACYLTRANSFERASE"/>
    <property type="match status" value="1"/>
</dbReference>
<dbReference type="PROSITE" id="PS51934">
    <property type="entry name" value="LRAT"/>
    <property type="match status" value="1"/>
</dbReference>
<evidence type="ECO:0000313" key="5">
    <source>
        <dbReference type="Ensembl" id="ENSSFAP00005008405.1"/>
    </source>
</evidence>
<dbReference type="PANTHER" id="PTHR46678:SF2">
    <property type="entry name" value="LECITHIN RETINOL ACYLTRANSFERASE-LIKE-RELATED"/>
    <property type="match status" value="1"/>
</dbReference>
<dbReference type="RefSeq" id="XP_029958349.1">
    <property type="nucleotide sequence ID" value="XM_030102489.1"/>
</dbReference>
<evidence type="ECO:0000256" key="1">
    <source>
        <dbReference type="PIRSR" id="PIRSR642288-1"/>
    </source>
</evidence>
<feature type="transmembrane region" description="Helical" evidence="2">
    <location>
        <begin position="212"/>
        <end position="228"/>
    </location>
</feature>
<evidence type="ECO:0000313" key="6">
    <source>
        <dbReference type="Proteomes" id="UP000472267"/>
    </source>
</evidence>
<feature type="signal peptide" evidence="3">
    <location>
        <begin position="1"/>
        <end position="18"/>
    </location>
</feature>
<feature type="active site" description="Acyl-thioester intermediate" evidence="1">
    <location>
        <position position="159"/>
    </location>
</feature>
<feature type="domain" description="LRAT" evidence="4">
    <location>
        <begin position="48"/>
        <end position="175"/>
    </location>
</feature>
<dbReference type="Ensembl" id="ENSSFAT00005008814.1">
    <property type="protein sequence ID" value="ENSSFAP00005008405.1"/>
    <property type="gene ID" value="ENSSFAG00005004901.1"/>
</dbReference>
<evidence type="ECO:0000259" key="4">
    <source>
        <dbReference type="PROSITE" id="PS51934"/>
    </source>
</evidence>
<dbReference type="GO" id="GO:0047173">
    <property type="term" value="F:phosphatidylcholine-retinol O-acyltransferase activity"/>
    <property type="evidence" value="ECO:0007669"/>
    <property type="project" value="InterPro"/>
</dbReference>
<dbReference type="GO" id="GO:0006776">
    <property type="term" value="P:vitamin A metabolic process"/>
    <property type="evidence" value="ECO:0007669"/>
    <property type="project" value="TreeGrafter"/>
</dbReference>
<sequence>MFPLQLLALTFISSLSLQDEEDEGERKEVMKEEVTESRYDLIFRRGDLLEVPRTLFTHFGIYLGGGRVAHFIPDILPLLSSDRYRIKQMVTNFRLLLGVIAKCGSVRVDHVDDFAFGAKILVNSTDKVCSCAALQGDAVAQRAERLQGDIAYSLLWWNCEHFVMFCRYGTAVSFQSFQFCKTVRKLLLSSGVAMVMVVLSPCLLLSGAAVSWSMVLLAALPPFLIWMAS</sequence>
<reference evidence="5" key="1">
    <citation type="submission" date="2019-06" db="EMBL/GenBank/DDBJ databases">
        <authorList>
            <consortium name="Wellcome Sanger Institute Data Sharing"/>
        </authorList>
    </citation>
    <scope>NUCLEOTIDE SEQUENCE [LARGE SCALE GENOMIC DNA]</scope>
</reference>
<evidence type="ECO:0000256" key="2">
    <source>
        <dbReference type="SAM" id="Phobius"/>
    </source>
</evidence>
<dbReference type="InParanoid" id="A0A672FUD3"/>
<proteinExistence type="predicted"/>
<keyword evidence="2" id="KW-1133">Transmembrane helix</keyword>
<keyword evidence="2" id="KW-0472">Membrane</keyword>
<dbReference type="OMA" id="CKTMRKL"/>
<keyword evidence="2" id="KW-0812">Transmembrane</keyword>
<dbReference type="GeneID" id="115396566"/>
<reference evidence="5" key="2">
    <citation type="submission" date="2025-08" db="UniProtKB">
        <authorList>
            <consortium name="Ensembl"/>
        </authorList>
    </citation>
    <scope>IDENTIFICATION</scope>
</reference>
<protein>
    <submittedName>
        <fullName evidence="5">Lecithin retinol acyltransferase-like</fullName>
    </submittedName>
</protein>
<feature type="chain" id="PRO_5025335133" evidence="3">
    <location>
        <begin position="19"/>
        <end position="229"/>
    </location>
</feature>
<dbReference type="InterPro" id="IPR042288">
    <property type="entry name" value="LRAT"/>
</dbReference>
<dbReference type="GO" id="GO:0042572">
    <property type="term" value="P:retinol metabolic process"/>
    <property type="evidence" value="ECO:0007669"/>
    <property type="project" value="InterPro"/>
</dbReference>
<keyword evidence="6" id="KW-1185">Reference proteome</keyword>
<dbReference type="Pfam" id="PF04970">
    <property type="entry name" value="LRAT"/>
    <property type="match status" value="1"/>
</dbReference>
<evidence type="ECO:0000256" key="3">
    <source>
        <dbReference type="SAM" id="SignalP"/>
    </source>
</evidence>
<dbReference type="GO" id="GO:0005791">
    <property type="term" value="C:rough endoplasmic reticulum"/>
    <property type="evidence" value="ECO:0007669"/>
    <property type="project" value="TreeGrafter"/>
</dbReference>
<dbReference type="Proteomes" id="UP000472267">
    <property type="component" value="Chromosome 11"/>
</dbReference>
<gene>
    <name evidence="5" type="primary">LOC115396566</name>
</gene>
<keyword evidence="3" id="KW-0732">Signal</keyword>
<dbReference type="InterPro" id="IPR007053">
    <property type="entry name" value="LRAT_dom"/>
</dbReference>
<accession>A0A672FUD3</accession>
<dbReference type="OrthoDB" id="421951at2759"/>